<proteinExistence type="predicted"/>
<dbReference type="EMBL" id="MCGN01000001">
    <property type="protein sequence ID" value="ORZ02436.1"/>
    <property type="molecule type" value="Genomic_DNA"/>
</dbReference>
<dbReference type="Proteomes" id="UP000242180">
    <property type="component" value="Unassembled WGS sequence"/>
</dbReference>
<accession>A0A1X2HS83</accession>
<dbReference type="OrthoDB" id="29773at2759"/>
<gene>
    <name evidence="2" type="ORF">BCR43DRAFT_500487</name>
</gene>
<dbReference type="InterPro" id="IPR037185">
    <property type="entry name" value="EmrE-like"/>
</dbReference>
<name>A0A1X2HS83_SYNRA</name>
<feature type="transmembrane region" description="Helical" evidence="1">
    <location>
        <begin position="168"/>
        <end position="188"/>
    </location>
</feature>
<feature type="transmembrane region" description="Helical" evidence="1">
    <location>
        <begin position="119"/>
        <end position="138"/>
    </location>
</feature>
<evidence type="ECO:0000313" key="2">
    <source>
        <dbReference type="EMBL" id="ORZ02436.1"/>
    </source>
</evidence>
<feature type="transmembrane region" description="Helical" evidence="1">
    <location>
        <begin position="12"/>
        <end position="35"/>
    </location>
</feature>
<evidence type="ECO:0000313" key="3">
    <source>
        <dbReference type="Proteomes" id="UP000242180"/>
    </source>
</evidence>
<dbReference type="OMA" id="MGIFSFC"/>
<dbReference type="STRING" id="13706.A0A1X2HS83"/>
<feature type="transmembrane region" description="Helical" evidence="1">
    <location>
        <begin position="263"/>
        <end position="285"/>
    </location>
</feature>
<reference evidence="2 3" key="1">
    <citation type="submission" date="2016-07" db="EMBL/GenBank/DDBJ databases">
        <title>Pervasive Adenine N6-methylation of Active Genes in Fungi.</title>
        <authorList>
            <consortium name="DOE Joint Genome Institute"/>
            <person name="Mondo S.J."/>
            <person name="Dannebaum R.O."/>
            <person name="Kuo R.C."/>
            <person name="Labutti K."/>
            <person name="Haridas S."/>
            <person name="Kuo A."/>
            <person name="Salamov A."/>
            <person name="Ahrendt S.R."/>
            <person name="Lipzen A."/>
            <person name="Sullivan W."/>
            <person name="Andreopoulos W.B."/>
            <person name="Clum A."/>
            <person name="Lindquist E."/>
            <person name="Daum C."/>
            <person name="Ramamoorthy G.K."/>
            <person name="Gryganskyi A."/>
            <person name="Culley D."/>
            <person name="Magnuson J.K."/>
            <person name="James T.Y."/>
            <person name="O'Malley M.A."/>
            <person name="Stajich J.E."/>
            <person name="Spatafora J.W."/>
            <person name="Visel A."/>
            <person name="Grigoriev I.V."/>
        </authorList>
    </citation>
    <scope>NUCLEOTIDE SEQUENCE [LARGE SCALE GENOMIC DNA]</scope>
    <source>
        <strain evidence="2 3">NRRL 2496</strain>
    </source>
</reference>
<feature type="transmembrane region" description="Helical" evidence="1">
    <location>
        <begin position="230"/>
        <end position="251"/>
    </location>
</feature>
<evidence type="ECO:0008006" key="4">
    <source>
        <dbReference type="Google" id="ProtNLM"/>
    </source>
</evidence>
<sequence>MSFLDPENLYVLVHQILFLLTGLVTTLGIQWIFYAGAATGDSYLTQLAMYVGMVLVGLIIPVILARAKREQAKYAAVPTTEEDEANISMEILDDTEKPTTAPQSTVSDGPIQQMSILKLAVLDVIANFCVTVGFSIVGSGMYQVIYSSIVIWCAILTYFLMGRTLTKWQWLAIFGTSAGLAVSSLGVQDDSQEGTHAGKLLFGTLLTVGGTFFYDHILSKQIPPPLPARVCFHTGIYGTVISTLWVAIYTLPRYDQMIHLSPSTTVSAVLAMYLFVCLGNALHSWNYYELVDRTGNVATGILQGLRAILVYILSHAWFCSTDSAQCFTAYKGLGSILVITCVLLFTVGGKRVKKVAS</sequence>
<dbReference type="PANTHER" id="PTHR13146:SF1">
    <property type="entry name" value="SUGAR PHOSPHATE TRANSPORTER DOMAIN-CONTAINING PROTEIN"/>
    <property type="match status" value="1"/>
</dbReference>
<protein>
    <recommendedName>
        <fullName evidence="4">EamA domain-containing protein</fullName>
    </recommendedName>
</protein>
<feature type="transmembrane region" description="Helical" evidence="1">
    <location>
        <begin position="330"/>
        <end position="348"/>
    </location>
</feature>
<dbReference type="InParanoid" id="A0A1X2HS83"/>
<keyword evidence="3" id="KW-1185">Reference proteome</keyword>
<dbReference type="SUPFAM" id="SSF103481">
    <property type="entry name" value="Multidrug resistance efflux transporter EmrE"/>
    <property type="match status" value="1"/>
</dbReference>
<dbReference type="PANTHER" id="PTHR13146">
    <property type="match status" value="1"/>
</dbReference>
<keyword evidence="1" id="KW-1133">Transmembrane helix</keyword>
<feature type="transmembrane region" description="Helical" evidence="1">
    <location>
        <begin position="200"/>
        <end position="218"/>
    </location>
</feature>
<dbReference type="AlphaFoldDB" id="A0A1X2HS83"/>
<evidence type="ECO:0000256" key="1">
    <source>
        <dbReference type="SAM" id="Phobius"/>
    </source>
</evidence>
<keyword evidence="1" id="KW-0812">Transmembrane</keyword>
<feature type="transmembrane region" description="Helical" evidence="1">
    <location>
        <begin position="297"/>
        <end position="318"/>
    </location>
</feature>
<organism evidence="2 3">
    <name type="scientific">Syncephalastrum racemosum</name>
    <name type="common">Filamentous fungus</name>
    <dbReference type="NCBI Taxonomy" id="13706"/>
    <lineage>
        <taxon>Eukaryota</taxon>
        <taxon>Fungi</taxon>
        <taxon>Fungi incertae sedis</taxon>
        <taxon>Mucoromycota</taxon>
        <taxon>Mucoromycotina</taxon>
        <taxon>Mucoromycetes</taxon>
        <taxon>Mucorales</taxon>
        <taxon>Syncephalastraceae</taxon>
        <taxon>Syncephalastrum</taxon>
    </lineage>
</organism>
<feature type="transmembrane region" description="Helical" evidence="1">
    <location>
        <begin position="144"/>
        <end position="161"/>
    </location>
</feature>
<comment type="caution">
    <text evidence="2">The sequence shown here is derived from an EMBL/GenBank/DDBJ whole genome shotgun (WGS) entry which is preliminary data.</text>
</comment>
<feature type="transmembrane region" description="Helical" evidence="1">
    <location>
        <begin position="47"/>
        <end position="65"/>
    </location>
</feature>
<dbReference type="GO" id="GO:0016020">
    <property type="term" value="C:membrane"/>
    <property type="evidence" value="ECO:0007669"/>
    <property type="project" value="TreeGrafter"/>
</dbReference>
<keyword evidence="1" id="KW-0472">Membrane</keyword>